<dbReference type="GeneID" id="81590571"/>
<name>A0AAD6DSS1_9EURO</name>
<protein>
    <submittedName>
        <fullName evidence="2">Uncharacterized protein</fullName>
    </submittedName>
</protein>
<accession>A0AAD6DSS1</accession>
<dbReference type="AlphaFoldDB" id="A0AAD6DSS1"/>
<gene>
    <name evidence="2" type="ORF">N7537_009275</name>
</gene>
<dbReference type="EMBL" id="JAQJAE010000005">
    <property type="protein sequence ID" value="KAJ5592371.1"/>
    <property type="molecule type" value="Genomic_DNA"/>
</dbReference>
<organism evidence="2 3">
    <name type="scientific">Penicillium hordei</name>
    <dbReference type="NCBI Taxonomy" id="40994"/>
    <lineage>
        <taxon>Eukaryota</taxon>
        <taxon>Fungi</taxon>
        <taxon>Dikarya</taxon>
        <taxon>Ascomycota</taxon>
        <taxon>Pezizomycotina</taxon>
        <taxon>Eurotiomycetes</taxon>
        <taxon>Eurotiomycetidae</taxon>
        <taxon>Eurotiales</taxon>
        <taxon>Aspergillaceae</taxon>
        <taxon>Penicillium</taxon>
    </lineage>
</organism>
<reference evidence="2" key="2">
    <citation type="submission" date="2023-01" db="EMBL/GenBank/DDBJ databases">
        <authorList>
            <person name="Petersen C."/>
        </authorList>
    </citation>
    <scope>NUCLEOTIDE SEQUENCE</scope>
    <source>
        <strain evidence="2">IBT 12815</strain>
    </source>
</reference>
<evidence type="ECO:0000256" key="1">
    <source>
        <dbReference type="SAM" id="MobiDB-lite"/>
    </source>
</evidence>
<comment type="caution">
    <text evidence="2">The sequence shown here is derived from an EMBL/GenBank/DDBJ whole genome shotgun (WGS) entry which is preliminary data.</text>
</comment>
<keyword evidence="3" id="KW-1185">Reference proteome</keyword>
<dbReference type="RefSeq" id="XP_056748997.1">
    <property type="nucleotide sequence ID" value="XM_056900329.1"/>
</dbReference>
<feature type="region of interest" description="Disordered" evidence="1">
    <location>
        <begin position="48"/>
        <end position="77"/>
    </location>
</feature>
<proteinExistence type="predicted"/>
<reference evidence="2" key="1">
    <citation type="journal article" date="2023" name="IMA Fungus">
        <title>Comparative genomic study of the Penicillium genus elucidates a diverse pangenome and 15 lateral gene transfer events.</title>
        <authorList>
            <person name="Petersen C."/>
            <person name="Sorensen T."/>
            <person name="Nielsen M.R."/>
            <person name="Sondergaard T.E."/>
            <person name="Sorensen J.L."/>
            <person name="Fitzpatrick D.A."/>
            <person name="Frisvad J.C."/>
            <person name="Nielsen K.L."/>
        </authorList>
    </citation>
    <scope>NUCLEOTIDE SEQUENCE</scope>
    <source>
        <strain evidence="2">IBT 12815</strain>
    </source>
</reference>
<evidence type="ECO:0000313" key="3">
    <source>
        <dbReference type="Proteomes" id="UP001213799"/>
    </source>
</evidence>
<sequence>MEKDHMCGYKPIHKFTAVHSMSLQVCDQDMDSTQIYAACKQLTFGEDSADGPSMPASSSLLNHLETTDHGTNAHKRT</sequence>
<evidence type="ECO:0000313" key="2">
    <source>
        <dbReference type="EMBL" id="KAJ5592371.1"/>
    </source>
</evidence>
<dbReference type="Proteomes" id="UP001213799">
    <property type="component" value="Unassembled WGS sequence"/>
</dbReference>